<dbReference type="Pfam" id="PF13087">
    <property type="entry name" value="AAA_12"/>
    <property type="match status" value="1"/>
</dbReference>
<name>A0A9W6ER07_ASPTU</name>
<feature type="domain" description="DNA2/NAM7 helicase-like C-terminal" evidence="1">
    <location>
        <begin position="13"/>
        <end position="75"/>
    </location>
</feature>
<evidence type="ECO:0000313" key="2">
    <source>
        <dbReference type="EMBL" id="GLA90266.1"/>
    </source>
</evidence>
<proteinExistence type="predicted"/>
<dbReference type="InterPro" id="IPR041679">
    <property type="entry name" value="DNA2/NAM7-like_C"/>
</dbReference>
<comment type="caution">
    <text evidence="2">The sequence shown here is derived from an EMBL/GenBank/DDBJ whole genome shotgun (WGS) entry which is preliminary data.</text>
</comment>
<evidence type="ECO:0000259" key="1">
    <source>
        <dbReference type="Pfam" id="PF13087"/>
    </source>
</evidence>
<gene>
    <name evidence="2" type="ORF">AtubIFM56815_005829</name>
</gene>
<accession>A0A9W6ER07</accession>
<dbReference type="InterPro" id="IPR027417">
    <property type="entry name" value="P-loop_NTPase"/>
</dbReference>
<sequence>MAQVVCYRQTLFALSKRGGLSKAELPKVSTTDSMQGKESKVFINDWVITSANAFSDMGFTIDSNRGNVGMSRMTEVMLNILPARVGSDAKSLSHGPQRNHLGDKVITDVPYPCAVVQWYSSEKSVITCTCPTEEGIFKAFSFAGKENCVRSGSWIL</sequence>
<organism evidence="2 3">
    <name type="scientific">Aspergillus tubingensis</name>
    <dbReference type="NCBI Taxonomy" id="5068"/>
    <lineage>
        <taxon>Eukaryota</taxon>
        <taxon>Fungi</taxon>
        <taxon>Dikarya</taxon>
        <taxon>Ascomycota</taxon>
        <taxon>Pezizomycotina</taxon>
        <taxon>Eurotiomycetes</taxon>
        <taxon>Eurotiomycetidae</taxon>
        <taxon>Eurotiales</taxon>
        <taxon>Aspergillaceae</taxon>
        <taxon>Aspergillus</taxon>
        <taxon>Aspergillus subgen. Circumdati</taxon>
    </lineage>
</organism>
<dbReference type="Gene3D" id="3.40.50.300">
    <property type="entry name" value="P-loop containing nucleotide triphosphate hydrolases"/>
    <property type="match status" value="1"/>
</dbReference>
<dbReference type="EMBL" id="BRPE01000023">
    <property type="protein sequence ID" value="GLA90266.1"/>
    <property type="molecule type" value="Genomic_DNA"/>
</dbReference>
<dbReference type="AlphaFoldDB" id="A0A9W6ER07"/>
<evidence type="ECO:0000313" key="3">
    <source>
        <dbReference type="Proteomes" id="UP001144157"/>
    </source>
</evidence>
<protein>
    <recommendedName>
        <fullName evidence="1">DNA2/NAM7 helicase-like C-terminal domain-containing protein</fullName>
    </recommendedName>
</protein>
<reference evidence="2" key="1">
    <citation type="submission" date="2022-07" db="EMBL/GenBank/DDBJ databases">
        <title>Taxonomy of Aspergillus series Nigri: significant species reduction supported by multi-species coalescent approaches.</title>
        <authorList>
            <person name="Bian C."/>
            <person name="Kusuya Y."/>
            <person name="Sklenar F."/>
            <person name="D'hooge E."/>
            <person name="Yaguchi T."/>
            <person name="Takahashi H."/>
            <person name="Hubka V."/>
        </authorList>
    </citation>
    <scope>NUCLEOTIDE SEQUENCE</scope>
    <source>
        <strain evidence="2">IFM 56815</strain>
    </source>
</reference>
<dbReference type="Proteomes" id="UP001144157">
    <property type="component" value="Unassembled WGS sequence"/>
</dbReference>